<sequence>MAITRLKLKKSFRATLSMKKLANAEKMYSFTATGPTTRRLYKYLKAHENSSIVWAAYACINENIKLYGVTYDPQNKTVSARKFDVKKNITEIIYNGRKRISGIGMVYNIRTRIYESDQSQTDSPFAAEQVSVPIVGTYYLRNTKFF</sequence>
<dbReference type="EMBL" id="CAJVPU010004002">
    <property type="protein sequence ID" value="CAG8526597.1"/>
    <property type="molecule type" value="Genomic_DNA"/>
</dbReference>
<name>A0ACA9LJ36_9GLOM</name>
<gene>
    <name evidence="1" type="ORF">DHETER_LOCUS4173</name>
</gene>
<dbReference type="Proteomes" id="UP000789702">
    <property type="component" value="Unassembled WGS sequence"/>
</dbReference>
<reference evidence="1" key="1">
    <citation type="submission" date="2021-06" db="EMBL/GenBank/DDBJ databases">
        <authorList>
            <person name="Kallberg Y."/>
            <person name="Tangrot J."/>
            <person name="Rosling A."/>
        </authorList>
    </citation>
    <scope>NUCLEOTIDE SEQUENCE</scope>
    <source>
        <strain evidence="1">IL203A</strain>
    </source>
</reference>
<accession>A0ACA9LJ36</accession>
<protein>
    <submittedName>
        <fullName evidence="1">12753_t:CDS:1</fullName>
    </submittedName>
</protein>
<organism evidence="1 2">
    <name type="scientific">Dentiscutata heterogama</name>
    <dbReference type="NCBI Taxonomy" id="1316150"/>
    <lineage>
        <taxon>Eukaryota</taxon>
        <taxon>Fungi</taxon>
        <taxon>Fungi incertae sedis</taxon>
        <taxon>Mucoromycota</taxon>
        <taxon>Glomeromycotina</taxon>
        <taxon>Glomeromycetes</taxon>
        <taxon>Diversisporales</taxon>
        <taxon>Gigasporaceae</taxon>
        <taxon>Dentiscutata</taxon>
    </lineage>
</organism>
<evidence type="ECO:0000313" key="2">
    <source>
        <dbReference type="Proteomes" id="UP000789702"/>
    </source>
</evidence>
<evidence type="ECO:0000313" key="1">
    <source>
        <dbReference type="EMBL" id="CAG8526597.1"/>
    </source>
</evidence>
<proteinExistence type="predicted"/>
<keyword evidence="2" id="KW-1185">Reference proteome</keyword>
<comment type="caution">
    <text evidence="1">The sequence shown here is derived from an EMBL/GenBank/DDBJ whole genome shotgun (WGS) entry which is preliminary data.</text>
</comment>